<evidence type="ECO:0000256" key="5">
    <source>
        <dbReference type="SAM" id="SignalP"/>
    </source>
</evidence>
<keyword evidence="1 3" id="KW-0193">Cuticle</keyword>
<evidence type="ECO:0000313" key="7">
    <source>
        <dbReference type="Proteomes" id="UP000838756"/>
    </source>
</evidence>
<dbReference type="InterPro" id="IPR031311">
    <property type="entry name" value="CHIT_BIND_RR_consensus"/>
</dbReference>
<reference evidence="6" key="1">
    <citation type="submission" date="2022-03" db="EMBL/GenBank/DDBJ databases">
        <authorList>
            <person name="Lindestad O."/>
        </authorList>
    </citation>
    <scope>NUCLEOTIDE SEQUENCE</scope>
</reference>
<dbReference type="Proteomes" id="UP000838756">
    <property type="component" value="Unassembled WGS sequence"/>
</dbReference>
<dbReference type="PRINTS" id="PR00947">
    <property type="entry name" value="CUTICLE"/>
</dbReference>
<dbReference type="PANTHER" id="PTHR10380:SF173">
    <property type="entry name" value="CUTICULAR PROTEIN 47EF, ISOFORM C-RELATED"/>
    <property type="match status" value="1"/>
</dbReference>
<feature type="compositionally biased region" description="Basic and acidic residues" evidence="4">
    <location>
        <begin position="171"/>
        <end position="180"/>
    </location>
</feature>
<dbReference type="InterPro" id="IPR050468">
    <property type="entry name" value="Cuticle_Struct_Prot"/>
</dbReference>
<keyword evidence="2 5" id="KW-0732">Signal</keyword>
<keyword evidence="7" id="KW-1185">Reference proteome</keyword>
<name>A0A8S4SCU5_9NEOP</name>
<feature type="region of interest" description="Disordered" evidence="4">
    <location>
        <begin position="165"/>
        <end position="185"/>
    </location>
</feature>
<evidence type="ECO:0000256" key="3">
    <source>
        <dbReference type="PROSITE-ProRule" id="PRU00497"/>
    </source>
</evidence>
<evidence type="ECO:0000313" key="6">
    <source>
        <dbReference type="EMBL" id="CAH2259872.1"/>
    </source>
</evidence>
<protein>
    <submittedName>
        <fullName evidence="6">Jg2470 protein</fullName>
    </submittedName>
</protein>
<dbReference type="InterPro" id="IPR000618">
    <property type="entry name" value="Insect_cuticle"/>
</dbReference>
<dbReference type="OrthoDB" id="7447598at2759"/>
<feature type="signal peptide" evidence="5">
    <location>
        <begin position="1"/>
        <end position="16"/>
    </location>
</feature>
<sequence length="209" mass="22521">MKLITSFTAIIAAASAGHIFSQPQAEHYANAADAYQSAVEYHQPNAYAGQSQEISGHGGAAYQERHSAEAHAQILAYHSESDGHNYHYGYETENGIKAQEAGTVNKGTQAEGAYSYKGDDGHVYTVSYIADEHGFRASGAHLPTPPPIPEAILKALEQNAHDEAAGINDDGSYHEQHQEGQHYQSEGYQQEAYHGAPIQVASGDSGYHH</sequence>
<accession>A0A8S4SCU5</accession>
<dbReference type="PANTHER" id="PTHR10380">
    <property type="entry name" value="CUTICLE PROTEIN"/>
    <property type="match status" value="1"/>
</dbReference>
<dbReference type="Pfam" id="PF00379">
    <property type="entry name" value="Chitin_bind_4"/>
    <property type="match status" value="1"/>
</dbReference>
<dbReference type="GO" id="GO:0062129">
    <property type="term" value="C:chitin-based extracellular matrix"/>
    <property type="evidence" value="ECO:0007669"/>
    <property type="project" value="TreeGrafter"/>
</dbReference>
<proteinExistence type="predicted"/>
<evidence type="ECO:0000256" key="1">
    <source>
        <dbReference type="ARBA" id="ARBA00022460"/>
    </source>
</evidence>
<evidence type="ECO:0000256" key="4">
    <source>
        <dbReference type="SAM" id="MobiDB-lite"/>
    </source>
</evidence>
<dbReference type="PROSITE" id="PS00233">
    <property type="entry name" value="CHIT_BIND_RR_1"/>
    <property type="match status" value="1"/>
</dbReference>
<dbReference type="PROSITE" id="PS51155">
    <property type="entry name" value="CHIT_BIND_RR_2"/>
    <property type="match status" value="1"/>
</dbReference>
<comment type="caution">
    <text evidence="6">The sequence shown here is derived from an EMBL/GenBank/DDBJ whole genome shotgun (WGS) entry which is preliminary data.</text>
</comment>
<dbReference type="AlphaFoldDB" id="A0A8S4SCU5"/>
<evidence type="ECO:0000256" key="2">
    <source>
        <dbReference type="ARBA" id="ARBA00022729"/>
    </source>
</evidence>
<organism evidence="6 7">
    <name type="scientific">Pararge aegeria aegeria</name>
    <dbReference type="NCBI Taxonomy" id="348720"/>
    <lineage>
        <taxon>Eukaryota</taxon>
        <taxon>Metazoa</taxon>
        <taxon>Ecdysozoa</taxon>
        <taxon>Arthropoda</taxon>
        <taxon>Hexapoda</taxon>
        <taxon>Insecta</taxon>
        <taxon>Pterygota</taxon>
        <taxon>Neoptera</taxon>
        <taxon>Endopterygota</taxon>
        <taxon>Lepidoptera</taxon>
        <taxon>Glossata</taxon>
        <taxon>Ditrysia</taxon>
        <taxon>Papilionoidea</taxon>
        <taxon>Nymphalidae</taxon>
        <taxon>Satyrinae</taxon>
        <taxon>Satyrini</taxon>
        <taxon>Parargina</taxon>
        <taxon>Pararge</taxon>
    </lineage>
</organism>
<dbReference type="GO" id="GO:0008010">
    <property type="term" value="F:structural constituent of chitin-based larval cuticle"/>
    <property type="evidence" value="ECO:0007669"/>
    <property type="project" value="TreeGrafter"/>
</dbReference>
<gene>
    <name evidence="6" type="primary">jg2470</name>
    <name evidence="6" type="ORF">PAEG_LOCUS23663</name>
</gene>
<feature type="chain" id="PRO_5035888553" evidence="5">
    <location>
        <begin position="17"/>
        <end position="209"/>
    </location>
</feature>
<dbReference type="EMBL" id="CAKXAJ010026154">
    <property type="protein sequence ID" value="CAH2259872.1"/>
    <property type="molecule type" value="Genomic_DNA"/>
</dbReference>